<dbReference type="NCBIfam" id="NF006054">
    <property type="entry name" value="PRK08202.1"/>
    <property type="match status" value="1"/>
</dbReference>
<dbReference type="RefSeq" id="WP_091835537.1">
    <property type="nucleotide sequence ID" value="NZ_FOAN01000004.1"/>
</dbReference>
<comment type="similarity">
    <text evidence="2 9">Belongs to the PNP/MTAP phosphorylase family.</text>
</comment>
<dbReference type="InterPro" id="IPR035994">
    <property type="entry name" value="Nucleoside_phosphorylase_sf"/>
</dbReference>
<dbReference type="GO" id="GO:0004731">
    <property type="term" value="F:purine-nucleoside phosphorylase activity"/>
    <property type="evidence" value="ECO:0007669"/>
    <property type="project" value="UniProtKB-EC"/>
</dbReference>
<sequence length="270" mass="28276">MAADALFDQAASVLIDRGIDGGIDCAIVLGTGLGRIIDDMVEPISIPFEEIPGFPKGAVSGHAKRLSYGVLHGKRVLVFEGRAHFYETGDPAIMRVPLGMLAAFGSPPLVLTNAAGSLRPDLRPGSLALITDHINYNGPNPLVGDTGDGRFVPMVDAYDPHLRARLKKAAAASGANMGEGVYMWFSGPSFETPAEIKMAKTLGADLVGMSTVPEVILARRYGLRVAGLSIVTNMGAGILGGAPSHGETRDVAATATTALRRVLRAFLSEL</sequence>
<dbReference type="EC" id="2.4.2.1" evidence="4 9"/>
<proteinExistence type="inferred from homology"/>
<keyword evidence="7 9" id="KW-0808">Transferase</keyword>
<feature type="domain" description="Nucleoside phosphorylase" evidence="10">
    <location>
        <begin position="26"/>
        <end position="267"/>
    </location>
</feature>
<dbReference type="InterPro" id="IPR011269">
    <property type="entry name" value="PUNP"/>
</dbReference>
<evidence type="ECO:0000256" key="2">
    <source>
        <dbReference type="ARBA" id="ARBA00006751"/>
    </source>
</evidence>
<dbReference type="NCBIfam" id="TIGR01698">
    <property type="entry name" value="PUNP"/>
    <property type="match status" value="1"/>
</dbReference>
<dbReference type="PANTHER" id="PTHR11904">
    <property type="entry name" value="METHYLTHIOADENOSINE/PURINE NUCLEOSIDE PHOSPHORYLASE"/>
    <property type="match status" value="1"/>
</dbReference>
<dbReference type="CDD" id="cd09009">
    <property type="entry name" value="PNP-EcPNPII_like"/>
    <property type="match status" value="1"/>
</dbReference>
<organism evidence="11 12">
    <name type="scientific">Bosea lupini</name>
    <dbReference type="NCBI Taxonomy" id="1036779"/>
    <lineage>
        <taxon>Bacteria</taxon>
        <taxon>Pseudomonadati</taxon>
        <taxon>Pseudomonadota</taxon>
        <taxon>Alphaproteobacteria</taxon>
        <taxon>Hyphomicrobiales</taxon>
        <taxon>Boseaceae</taxon>
        <taxon>Bosea</taxon>
    </lineage>
</organism>
<accession>A0A1H7RHA3</accession>
<keyword evidence="12" id="KW-1185">Reference proteome</keyword>
<dbReference type="AlphaFoldDB" id="A0A1H7RHA3"/>
<dbReference type="InterPro" id="IPR000845">
    <property type="entry name" value="Nucleoside_phosphorylase_d"/>
</dbReference>
<dbReference type="Pfam" id="PF01048">
    <property type="entry name" value="PNP_UDP_1"/>
    <property type="match status" value="1"/>
</dbReference>
<evidence type="ECO:0000259" key="10">
    <source>
        <dbReference type="Pfam" id="PF01048"/>
    </source>
</evidence>
<comment type="function">
    <text evidence="9">The purine nucleoside phosphorylases catalyze the phosphorolytic breakdown of the N-glycosidic bond in the beta-(deoxy)ribonucleoside molecules, with the formation of the corresponding free purine bases and pentose-1-phosphate.</text>
</comment>
<dbReference type="InterPro" id="IPR011268">
    <property type="entry name" value="Purine_phosphorylase"/>
</dbReference>
<evidence type="ECO:0000256" key="6">
    <source>
        <dbReference type="ARBA" id="ARBA00022676"/>
    </source>
</evidence>
<evidence type="ECO:0000256" key="3">
    <source>
        <dbReference type="ARBA" id="ARBA00011233"/>
    </source>
</evidence>
<protein>
    <recommendedName>
        <fullName evidence="5 9">Purine nucleoside phosphorylase</fullName>
        <ecNumber evidence="4 9">2.4.2.1</ecNumber>
    </recommendedName>
    <alternativeName>
        <fullName evidence="8 9">Inosine-guanosine phosphorylase</fullName>
    </alternativeName>
</protein>
<dbReference type="UniPathway" id="UPA00606"/>
<evidence type="ECO:0000256" key="4">
    <source>
        <dbReference type="ARBA" id="ARBA00011886"/>
    </source>
</evidence>
<name>A0A1H7RHA3_9HYPH</name>
<comment type="pathway">
    <text evidence="1 9">Purine metabolism; purine nucleoside salvage.</text>
</comment>
<dbReference type="PANTHER" id="PTHR11904:SF9">
    <property type="entry name" value="PURINE NUCLEOSIDE PHOSPHORYLASE-RELATED"/>
    <property type="match status" value="1"/>
</dbReference>
<dbReference type="OrthoDB" id="1523230at2"/>
<comment type="subunit">
    <text evidence="3">Homotrimer.</text>
</comment>
<dbReference type="Gene3D" id="3.40.50.1580">
    <property type="entry name" value="Nucleoside phosphorylase domain"/>
    <property type="match status" value="1"/>
</dbReference>
<dbReference type="EMBL" id="FOAN01000004">
    <property type="protein sequence ID" value="SEL59485.1"/>
    <property type="molecule type" value="Genomic_DNA"/>
</dbReference>
<dbReference type="NCBIfam" id="TIGR01697">
    <property type="entry name" value="PNPH-PUNA-XAPA"/>
    <property type="match status" value="1"/>
</dbReference>
<dbReference type="STRING" id="1036779.SAMN04515666_104394"/>
<gene>
    <name evidence="11" type="ORF">SAMN04515666_104394</name>
</gene>
<evidence type="ECO:0000313" key="12">
    <source>
        <dbReference type="Proteomes" id="UP000199664"/>
    </source>
</evidence>
<reference evidence="12" key="1">
    <citation type="submission" date="2016-10" db="EMBL/GenBank/DDBJ databases">
        <authorList>
            <person name="Varghese N."/>
            <person name="Submissions S."/>
        </authorList>
    </citation>
    <scope>NUCLEOTIDE SEQUENCE [LARGE SCALE GENOMIC DNA]</scope>
    <source>
        <strain evidence="12">LMG 26383,CCUG 61248,R- 45681</strain>
    </source>
</reference>
<dbReference type="PIRSF" id="PIRSF000477">
    <property type="entry name" value="PurNPase"/>
    <property type="match status" value="1"/>
</dbReference>
<evidence type="ECO:0000313" key="11">
    <source>
        <dbReference type="EMBL" id="SEL59485.1"/>
    </source>
</evidence>
<keyword evidence="6 9" id="KW-0328">Glycosyltransferase</keyword>
<evidence type="ECO:0000256" key="5">
    <source>
        <dbReference type="ARBA" id="ARBA00013834"/>
    </source>
</evidence>
<dbReference type="SUPFAM" id="SSF53167">
    <property type="entry name" value="Purine and uridine phosphorylases"/>
    <property type="match status" value="1"/>
</dbReference>
<evidence type="ECO:0000256" key="1">
    <source>
        <dbReference type="ARBA" id="ARBA00005058"/>
    </source>
</evidence>
<evidence type="ECO:0000256" key="9">
    <source>
        <dbReference type="PIRNR" id="PIRNR000477"/>
    </source>
</evidence>
<dbReference type="GO" id="GO:0009116">
    <property type="term" value="P:nucleoside metabolic process"/>
    <property type="evidence" value="ECO:0007669"/>
    <property type="project" value="InterPro"/>
</dbReference>
<dbReference type="Proteomes" id="UP000199664">
    <property type="component" value="Unassembled WGS sequence"/>
</dbReference>
<dbReference type="GO" id="GO:0005737">
    <property type="term" value="C:cytoplasm"/>
    <property type="evidence" value="ECO:0007669"/>
    <property type="project" value="TreeGrafter"/>
</dbReference>
<evidence type="ECO:0000256" key="8">
    <source>
        <dbReference type="ARBA" id="ARBA00031036"/>
    </source>
</evidence>
<evidence type="ECO:0000256" key="7">
    <source>
        <dbReference type="ARBA" id="ARBA00022679"/>
    </source>
</evidence>